<feature type="compositionally biased region" description="Basic and acidic residues" evidence="1">
    <location>
        <begin position="76"/>
        <end position="87"/>
    </location>
</feature>
<feature type="region of interest" description="Disordered" evidence="1">
    <location>
        <begin position="40"/>
        <end position="105"/>
    </location>
</feature>
<dbReference type="PANTHER" id="PTHR35833">
    <property type="entry name" value="GALACTOSE-BINDING DOMAIN-LIKE, ARMADILLO-TYPE FOLD PROTEIN-RELATED"/>
    <property type="match status" value="1"/>
</dbReference>
<dbReference type="PANTHER" id="PTHR35833:SF1">
    <property type="entry name" value="GALACTOSE-BINDING DOMAIN-CONTAINING PROTEIN"/>
    <property type="match status" value="1"/>
</dbReference>
<accession>A0A7I8JAU1</accession>
<feature type="compositionally biased region" description="Basic and acidic residues" evidence="1">
    <location>
        <begin position="40"/>
        <end position="56"/>
    </location>
</feature>
<keyword evidence="3" id="KW-1185">Reference proteome</keyword>
<evidence type="ECO:0000313" key="3">
    <source>
        <dbReference type="Proteomes" id="UP001189122"/>
    </source>
</evidence>
<feature type="compositionally biased region" description="Basic and acidic residues" evidence="1">
    <location>
        <begin position="135"/>
        <end position="155"/>
    </location>
</feature>
<name>A0A7I8JAU1_SPIIN</name>
<dbReference type="Proteomes" id="UP001189122">
    <property type="component" value="Unassembled WGS sequence"/>
</dbReference>
<organism evidence="2">
    <name type="scientific">Spirodela intermedia</name>
    <name type="common">Intermediate duckweed</name>
    <dbReference type="NCBI Taxonomy" id="51605"/>
    <lineage>
        <taxon>Eukaryota</taxon>
        <taxon>Viridiplantae</taxon>
        <taxon>Streptophyta</taxon>
        <taxon>Embryophyta</taxon>
        <taxon>Tracheophyta</taxon>
        <taxon>Spermatophyta</taxon>
        <taxon>Magnoliopsida</taxon>
        <taxon>Liliopsida</taxon>
        <taxon>Araceae</taxon>
        <taxon>Lemnoideae</taxon>
        <taxon>Spirodela</taxon>
    </lineage>
</organism>
<dbReference type="EMBL" id="LR743597">
    <property type="protein sequence ID" value="CAA2627835.1"/>
    <property type="molecule type" value="Genomic_DNA"/>
</dbReference>
<feature type="region of interest" description="Disordered" evidence="1">
    <location>
        <begin position="118"/>
        <end position="201"/>
    </location>
</feature>
<dbReference type="EMBL" id="CACRZD030000010">
    <property type="protein sequence ID" value="CAA6667091.1"/>
    <property type="molecule type" value="Genomic_DNA"/>
</dbReference>
<feature type="compositionally biased region" description="Basic and acidic residues" evidence="1">
    <location>
        <begin position="170"/>
        <end position="201"/>
    </location>
</feature>
<sequence length="201" mass="22930">MELLQELDRERTSEAEREIEQQRLLETERAKTRELRYNLELERERQAQRELQKELELVESGVRSSRRDVSSNPSSRPRERYRERDNGRTAPEGSSRGRDGGTFLATAAPGSTLVLAGSRSSFLDKQPPTILQPLERADERGPAYEDNYEGGRDSGDASSVGDPETQKISLTREGEREGMRSLIKGRERERRRESSHEGEKG</sequence>
<evidence type="ECO:0000256" key="1">
    <source>
        <dbReference type="SAM" id="MobiDB-lite"/>
    </source>
</evidence>
<gene>
    <name evidence="2" type="ORF">SI7747_10013484</name>
</gene>
<protein>
    <submittedName>
        <fullName evidence="2">Uncharacterized protein</fullName>
    </submittedName>
</protein>
<evidence type="ECO:0000313" key="2">
    <source>
        <dbReference type="EMBL" id="CAA2627835.1"/>
    </source>
</evidence>
<dbReference type="AlphaFoldDB" id="A0A7I8JAU1"/>
<reference evidence="2 3" key="1">
    <citation type="submission" date="2019-12" db="EMBL/GenBank/DDBJ databases">
        <authorList>
            <person name="Scholz U."/>
            <person name="Mascher M."/>
            <person name="Fiebig A."/>
        </authorList>
    </citation>
    <scope>NUCLEOTIDE SEQUENCE</scope>
</reference>
<proteinExistence type="predicted"/>